<reference evidence="7 8" key="1">
    <citation type="journal article" date="2019" name="Int. J. Syst. Evol. Microbiol.">
        <title>The Global Catalogue of Microorganisms (GCM) 10K type strain sequencing project: providing services to taxonomists for standard genome sequencing and annotation.</title>
        <authorList>
            <consortium name="The Broad Institute Genomics Platform"/>
            <consortium name="The Broad Institute Genome Sequencing Center for Infectious Disease"/>
            <person name="Wu L."/>
            <person name="Ma J."/>
        </authorList>
    </citation>
    <scope>NUCLEOTIDE SEQUENCE [LARGE SCALE GENOMIC DNA]</scope>
    <source>
        <strain evidence="7 8">CGMCC 1.12230</strain>
    </source>
</reference>
<dbReference type="InterPro" id="IPR052156">
    <property type="entry name" value="BCAA_Transport_ATP-bd_LivF"/>
</dbReference>
<dbReference type="RefSeq" id="WP_390284480.1">
    <property type="nucleotide sequence ID" value="NZ_JBHUDI010000002.1"/>
</dbReference>
<proteinExistence type="inferred from homology"/>
<dbReference type="PROSITE" id="PS50893">
    <property type="entry name" value="ABC_TRANSPORTER_2"/>
    <property type="match status" value="1"/>
</dbReference>
<dbReference type="PROSITE" id="PS00211">
    <property type="entry name" value="ABC_TRANSPORTER_1"/>
    <property type="match status" value="1"/>
</dbReference>
<organism evidence="7 8">
    <name type="scientific">Haloarchaeobius amylolyticus</name>
    <dbReference type="NCBI Taxonomy" id="1198296"/>
    <lineage>
        <taxon>Archaea</taxon>
        <taxon>Methanobacteriati</taxon>
        <taxon>Methanobacteriota</taxon>
        <taxon>Stenosarchaea group</taxon>
        <taxon>Halobacteria</taxon>
        <taxon>Halobacteriales</taxon>
        <taxon>Halorubellaceae</taxon>
        <taxon>Haloarchaeobius</taxon>
    </lineage>
</organism>
<dbReference type="InterPro" id="IPR003593">
    <property type="entry name" value="AAA+_ATPase"/>
</dbReference>
<dbReference type="Proteomes" id="UP001597076">
    <property type="component" value="Unassembled WGS sequence"/>
</dbReference>
<dbReference type="AlphaFoldDB" id="A0ABD6BCF4"/>
<evidence type="ECO:0000259" key="6">
    <source>
        <dbReference type="PROSITE" id="PS50893"/>
    </source>
</evidence>
<sequence>MSDPLLSIQDLRAGYDMTEVLQGLSLEVERGSVVSLVGRNGVGKTTTLRSIVGNLTPTGGSIQFNGDDITTLETESTIRKGIAFVPEGRRVFPGLTVRENIEMGHMGVDASDGPSVDEVINMFENLQEREDSYGSVLSGGEQQMVAIARALIADPDLLLLDEPTEGLAPYIVRQIEDIIEDLNDQGITVLVVEQNIPVALGVSDYTYILEKGHIVHEGPSEDVSENDAVLDEHLGVGLAD</sequence>
<comment type="caution">
    <text evidence="7">The sequence shown here is derived from an EMBL/GenBank/DDBJ whole genome shotgun (WGS) entry which is preliminary data.</text>
</comment>
<feature type="domain" description="ABC transporter" evidence="6">
    <location>
        <begin position="6"/>
        <end position="236"/>
    </location>
</feature>
<dbReference type="PANTHER" id="PTHR43820">
    <property type="entry name" value="HIGH-AFFINITY BRANCHED-CHAIN AMINO ACID TRANSPORT ATP-BINDING PROTEIN LIVF"/>
    <property type="match status" value="1"/>
</dbReference>
<evidence type="ECO:0000313" key="7">
    <source>
        <dbReference type="EMBL" id="MFD1562651.1"/>
    </source>
</evidence>
<evidence type="ECO:0000313" key="8">
    <source>
        <dbReference type="Proteomes" id="UP001597076"/>
    </source>
</evidence>
<dbReference type="CDD" id="cd03224">
    <property type="entry name" value="ABC_TM1139_LivF_branched"/>
    <property type="match status" value="1"/>
</dbReference>
<dbReference type="InterPro" id="IPR027417">
    <property type="entry name" value="P-loop_NTPase"/>
</dbReference>
<protein>
    <submittedName>
        <fullName evidence="7">ABC transporter ATP-binding protein</fullName>
    </submittedName>
</protein>
<keyword evidence="8" id="KW-1185">Reference proteome</keyword>
<keyword evidence="3" id="KW-0547">Nucleotide-binding</keyword>
<dbReference type="InterPro" id="IPR003439">
    <property type="entry name" value="ABC_transporter-like_ATP-bd"/>
</dbReference>
<dbReference type="SMART" id="SM00382">
    <property type="entry name" value="AAA"/>
    <property type="match status" value="1"/>
</dbReference>
<keyword evidence="4 7" id="KW-0067">ATP-binding</keyword>
<gene>
    <name evidence="7" type="ORF">ACFR99_03675</name>
</gene>
<dbReference type="GO" id="GO:0006865">
    <property type="term" value="P:amino acid transport"/>
    <property type="evidence" value="ECO:0007669"/>
    <property type="project" value="UniProtKB-KW"/>
</dbReference>
<dbReference type="Gene3D" id="3.40.50.300">
    <property type="entry name" value="P-loop containing nucleotide triphosphate hydrolases"/>
    <property type="match status" value="1"/>
</dbReference>
<name>A0ABD6BCF4_9EURY</name>
<dbReference type="EMBL" id="JBHUDI010000002">
    <property type="protein sequence ID" value="MFD1562651.1"/>
    <property type="molecule type" value="Genomic_DNA"/>
</dbReference>
<keyword evidence="2" id="KW-0813">Transport</keyword>
<keyword evidence="5" id="KW-0029">Amino-acid transport</keyword>
<evidence type="ECO:0000256" key="4">
    <source>
        <dbReference type="ARBA" id="ARBA00022840"/>
    </source>
</evidence>
<accession>A0ABD6BCF4</accession>
<dbReference type="SUPFAM" id="SSF52540">
    <property type="entry name" value="P-loop containing nucleoside triphosphate hydrolases"/>
    <property type="match status" value="1"/>
</dbReference>
<evidence type="ECO:0000256" key="3">
    <source>
        <dbReference type="ARBA" id="ARBA00022741"/>
    </source>
</evidence>
<evidence type="ECO:0000256" key="1">
    <source>
        <dbReference type="ARBA" id="ARBA00005417"/>
    </source>
</evidence>
<evidence type="ECO:0000256" key="5">
    <source>
        <dbReference type="ARBA" id="ARBA00022970"/>
    </source>
</evidence>
<dbReference type="InterPro" id="IPR017871">
    <property type="entry name" value="ABC_transporter-like_CS"/>
</dbReference>
<comment type="similarity">
    <text evidence="1">Belongs to the ABC transporter superfamily.</text>
</comment>
<dbReference type="Pfam" id="PF00005">
    <property type="entry name" value="ABC_tran"/>
    <property type="match status" value="1"/>
</dbReference>
<evidence type="ECO:0000256" key="2">
    <source>
        <dbReference type="ARBA" id="ARBA00022448"/>
    </source>
</evidence>
<dbReference type="PANTHER" id="PTHR43820:SF4">
    <property type="entry name" value="HIGH-AFFINITY BRANCHED-CHAIN AMINO ACID TRANSPORT ATP-BINDING PROTEIN LIVF"/>
    <property type="match status" value="1"/>
</dbReference>
<dbReference type="GO" id="GO:0005524">
    <property type="term" value="F:ATP binding"/>
    <property type="evidence" value="ECO:0007669"/>
    <property type="project" value="UniProtKB-KW"/>
</dbReference>